<evidence type="ECO:0000256" key="1">
    <source>
        <dbReference type="SAM" id="Phobius"/>
    </source>
</evidence>
<gene>
    <name evidence="2" type="ORF">EV690_0146</name>
</gene>
<keyword evidence="1" id="KW-0472">Membrane</keyword>
<keyword evidence="1" id="KW-0812">Transmembrane</keyword>
<evidence type="ECO:0000313" key="2">
    <source>
        <dbReference type="EMBL" id="TCK64020.1"/>
    </source>
</evidence>
<evidence type="ECO:0000313" key="3">
    <source>
        <dbReference type="Proteomes" id="UP000295565"/>
    </source>
</evidence>
<organism evidence="2 3">
    <name type="scientific">Celerinatantimonas diazotrophica</name>
    <dbReference type="NCBI Taxonomy" id="412034"/>
    <lineage>
        <taxon>Bacteria</taxon>
        <taxon>Pseudomonadati</taxon>
        <taxon>Pseudomonadota</taxon>
        <taxon>Gammaproteobacteria</taxon>
        <taxon>Celerinatantimonadaceae</taxon>
        <taxon>Celerinatantimonas</taxon>
    </lineage>
</organism>
<proteinExistence type="predicted"/>
<dbReference type="OrthoDB" id="283083at2"/>
<keyword evidence="3" id="KW-1185">Reference proteome</keyword>
<keyword evidence="1" id="KW-1133">Transmembrane helix</keyword>
<dbReference type="Proteomes" id="UP000295565">
    <property type="component" value="Unassembled WGS sequence"/>
</dbReference>
<dbReference type="Pfam" id="PF14316">
    <property type="entry name" value="DUF4381"/>
    <property type="match status" value="1"/>
</dbReference>
<dbReference type="InterPro" id="IPR025489">
    <property type="entry name" value="DUF4381"/>
</dbReference>
<feature type="transmembrane region" description="Helical" evidence="1">
    <location>
        <begin position="26"/>
        <end position="47"/>
    </location>
</feature>
<comment type="caution">
    <text evidence="2">The sequence shown here is derived from an EMBL/GenBank/DDBJ whole genome shotgun (WGS) entry which is preliminary data.</text>
</comment>
<accession>A0A4R1KIF6</accession>
<name>A0A4R1KIF6_9GAMM</name>
<reference evidence="2 3" key="1">
    <citation type="submission" date="2019-03" db="EMBL/GenBank/DDBJ databases">
        <title>Genomic Encyclopedia of Type Strains, Phase IV (KMG-IV): sequencing the most valuable type-strain genomes for metagenomic binning, comparative biology and taxonomic classification.</title>
        <authorList>
            <person name="Goeker M."/>
        </authorList>
    </citation>
    <scope>NUCLEOTIDE SEQUENCE [LARGE SCALE GENOMIC DNA]</scope>
    <source>
        <strain evidence="2 3">DSM 18577</strain>
    </source>
</reference>
<dbReference type="EMBL" id="SMGD01000001">
    <property type="protein sequence ID" value="TCK64020.1"/>
    <property type="molecule type" value="Genomic_DNA"/>
</dbReference>
<dbReference type="RefSeq" id="WP_131911012.1">
    <property type="nucleotide sequence ID" value="NZ_OU594967.1"/>
</dbReference>
<protein>
    <submittedName>
        <fullName evidence="2">Uncharacterized protein DUF4381</fullName>
    </submittedName>
</protein>
<sequence>MTTSNPLTGLKNIILPSQLETGPLALGWWIVIVVVSALLVVVGYLLWRYWRSGKQKRLALAEIKKFKDHPIHLDQLNKLLKRTALAYYPRAQVASLSGKAWFEFLNAQTRKNYFDEELINHFIQDLYRNSSPASKQQIAAACQWLKHARIHHWRRHG</sequence>
<dbReference type="AlphaFoldDB" id="A0A4R1KIF6"/>